<comment type="caution">
    <text evidence="2">The sequence shown here is derived from an EMBL/GenBank/DDBJ whole genome shotgun (WGS) entry which is preliminary data.</text>
</comment>
<feature type="transmembrane region" description="Helical" evidence="1">
    <location>
        <begin position="7"/>
        <end position="27"/>
    </location>
</feature>
<evidence type="ECO:0000313" key="3">
    <source>
        <dbReference type="Proteomes" id="UP000093514"/>
    </source>
</evidence>
<keyword evidence="1" id="KW-1133">Transmembrane helix</keyword>
<name>A0A1C0AA21_9FIRM</name>
<feature type="transmembrane region" description="Helical" evidence="1">
    <location>
        <begin position="39"/>
        <end position="60"/>
    </location>
</feature>
<dbReference type="Proteomes" id="UP000093514">
    <property type="component" value="Unassembled WGS sequence"/>
</dbReference>
<keyword evidence="1" id="KW-0472">Membrane</keyword>
<dbReference type="RefSeq" id="WP_068716665.1">
    <property type="nucleotide sequence ID" value="NZ_LWDV01000008.1"/>
</dbReference>
<keyword evidence="3" id="KW-1185">Reference proteome</keyword>
<proteinExistence type="predicted"/>
<reference evidence="2 3" key="2">
    <citation type="submission" date="2016-08" db="EMBL/GenBank/DDBJ databases">
        <title>Orenia metallireducens sp. nov. strain Z6, a Novel Metal-reducing Firmicute from the Deep Subsurface.</title>
        <authorList>
            <person name="Maxim B.I."/>
            <person name="Kenneth K."/>
            <person name="Flynn T.M."/>
            <person name="Oloughlin E.J."/>
            <person name="Locke R.A."/>
            <person name="Weber J.R."/>
            <person name="Egan S.M."/>
            <person name="Mackie R.I."/>
            <person name="Cann I.K."/>
        </authorList>
    </citation>
    <scope>NUCLEOTIDE SEQUENCE [LARGE SCALE GENOMIC DNA]</scope>
    <source>
        <strain evidence="2 3">Z6</strain>
    </source>
</reference>
<protein>
    <submittedName>
        <fullName evidence="2">Uncharacterized protein</fullName>
    </submittedName>
</protein>
<organism evidence="2 3">
    <name type="scientific">Orenia metallireducens</name>
    <dbReference type="NCBI Taxonomy" id="1413210"/>
    <lineage>
        <taxon>Bacteria</taxon>
        <taxon>Bacillati</taxon>
        <taxon>Bacillota</taxon>
        <taxon>Clostridia</taxon>
        <taxon>Halanaerobiales</taxon>
        <taxon>Halobacteroidaceae</taxon>
        <taxon>Orenia</taxon>
    </lineage>
</organism>
<evidence type="ECO:0000313" key="2">
    <source>
        <dbReference type="EMBL" id="OCL27109.1"/>
    </source>
</evidence>
<accession>A0A1C0AA21</accession>
<dbReference type="AlphaFoldDB" id="A0A1C0AA21"/>
<gene>
    <name evidence="2" type="ORF">U472_06410</name>
</gene>
<sequence>MSSLTKQFMILFAIVAIIIVLMVSVIMNLDLITIIKRVLIGAAIFSIIGGIIGQLINLNLSDTMEKEMESSINQVASNSEGTNFKGNSENLESITPLEFESIDKKNINIINEDSEKLAKVIKGIKRE</sequence>
<keyword evidence="1" id="KW-0812">Transmembrane</keyword>
<evidence type="ECO:0000256" key="1">
    <source>
        <dbReference type="SAM" id="Phobius"/>
    </source>
</evidence>
<reference evidence="3" key="1">
    <citation type="submission" date="2016-07" db="EMBL/GenBank/DDBJ databases">
        <authorList>
            <person name="Florea S."/>
            <person name="Webb J.S."/>
            <person name="Jaromczyk J."/>
            <person name="Schardl C.L."/>
        </authorList>
    </citation>
    <scope>NUCLEOTIDE SEQUENCE [LARGE SCALE GENOMIC DNA]</scope>
    <source>
        <strain evidence="3">Z6</strain>
    </source>
</reference>
<dbReference type="OrthoDB" id="10003373at2"/>
<dbReference type="EMBL" id="LWDV01000008">
    <property type="protein sequence ID" value="OCL27109.1"/>
    <property type="molecule type" value="Genomic_DNA"/>
</dbReference>